<feature type="transmembrane region" description="Helical" evidence="1">
    <location>
        <begin position="6"/>
        <end position="26"/>
    </location>
</feature>
<reference evidence="2 3" key="1">
    <citation type="journal article" date="2012" name="J. Bacteriol.">
        <title>Draft genome sequence of the nitrophenol-degrading actinomycete Rhodococcus imtechensis RKJ300.</title>
        <authorList>
            <person name="Vikram S."/>
            <person name="Kumar S."/>
            <person name="Subramanian S."/>
            <person name="Raghava G.P."/>
        </authorList>
    </citation>
    <scope>NUCLEOTIDE SEQUENCE [LARGE SCALE GENOMIC DNA]</scope>
    <source>
        <strain evidence="2 3">RKJ300</strain>
    </source>
</reference>
<sequence length="68" mass="7699">MSAWAQWILAVLSTQVLGGLGVYQLWWRPRVRNVRLARWIEQGGPWVILGTCSGPVEVQVRDGGVIRR</sequence>
<keyword evidence="1" id="KW-0812">Transmembrane</keyword>
<evidence type="ECO:0000313" key="3">
    <source>
        <dbReference type="Proteomes" id="UP000006447"/>
    </source>
</evidence>
<dbReference type="Proteomes" id="UP000006447">
    <property type="component" value="Unassembled WGS sequence"/>
</dbReference>
<gene>
    <name evidence="2" type="ORF">W59_12676</name>
</gene>
<evidence type="ECO:0000256" key="1">
    <source>
        <dbReference type="SAM" id="Phobius"/>
    </source>
</evidence>
<dbReference type="EMBL" id="AJJH01000062">
    <property type="protein sequence ID" value="EID79522.1"/>
    <property type="molecule type" value="Genomic_DNA"/>
</dbReference>
<keyword evidence="1" id="KW-1133">Transmembrane helix</keyword>
<dbReference type="AlphaFoldDB" id="I0WT06"/>
<proteinExistence type="predicted"/>
<organism evidence="2 3">
    <name type="scientific">Rhodococcus opacus RKJ300 = JCM 13270</name>
    <dbReference type="NCBI Taxonomy" id="1165867"/>
    <lineage>
        <taxon>Bacteria</taxon>
        <taxon>Bacillati</taxon>
        <taxon>Actinomycetota</taxon>
        <taxon>Actinomycetes</taxon>
        <taxon>Mycobacteriales</taxon>
        <taxon>Nocardiaceae</taxon>
        <taxon>Rhodococcus</taxon>
    </lineage>
</organism>
<accession>I0WT06</accession>
<protein>
    <submittedName>
        <fullName evidence="2">Uncharacterized protein</fullName>
    </submittedName>
</protein>
<comment type="caution">
    <text evidence="2">The sequence shown here is derived from an EMBL/GenBank/DDBJ whole genome shotgun (WGS) entry which is preliminary data.</text>
</comment>
<name>I0WT06_RHOOP</name>
<evidence type="ECO:0000313" key="2">
    <source>
        <dbReference type="EMBL" id="EID79522.1"/>
    </source>
</evidence>
<keyword evidence="1" id="KW-0472">Membrane</keyword>